<evidence type="ECO:0000313" key="2">
    <source>
        <dbReference type="Proteomes" id="UP000828251"/>
    </source>
</evidence>
<proteinExistence type="predicted"/>
<name>A0A9D3V0R8_9ROSI</name>
<reference evidence="1 2" key="1">
    <citation type="journal article" date="2021" name="Plant Biotechnol. J.">
        <title>Multi-omics assisted identification of the key and species-specific regulatory components of drought-tolerant mechanisms in Gossypium stocksii.</title>
        <authorList>
            <person name="Yu D."/>
            <person name="Ke L."/>
            <person name="Zhang D."/>
            <person name="Wu Y."/>
            <person name="Sun Y."/>
            <person name="Mei J."/>
            <person name="Sun J."/>
            <person name="Sun Y."/>
        </authorList>
    </citation>
    <scope>NUCLEOTIDE SEQUENCE [LARGE SCALE GENOMIC DNA]</scope>
    <source>
        <strain evidence="2">cv. E1</strain>
        <tissue evidence="1">Leaf</tissue>
    </source>
</reference>
<gene>
    <name evidence="1" type="ORF">J1N35_030341</name>
</gene>
<comment type="caution">
    <text evidence="1">The sequence shown here is derived from an EMBL/GenBank/DDBJ whole genome shotgun (WGS) entry which is preliminary data.</text>
</comment>
<dbReference type="OrthoDB" id="1898228at2759"/>
<accession>A0A9D3V0R8</accession>
<organism evidence="1 2">
    <name type="scientific">Gossypium stocksii</name>
    <dbReference type="NCBI Taxonomy" id="47602"/>
    <lineage>
        <taxon>Eukaryota</taxon>
        <taxon>Viridiplantae</taxon>
        <taxon>Streptophyta</taxon>
        <taxon>Embryophyta</taxon>
        <taxon>Tracheophyta</taxon>
        <taxon>Spermatophyta</taxon>
        <taxon>Magnoliopsida</taxon>
        <taxon>eudicotyledons</taxon>
        <taxon>Gunneridae</taxon>
        <taxon>Pentapetalae</taxon>
        <taxon>rosids</taxon>
        <taxon>malvids</taxon>
        <taxon>Malvales</taxon>
        <taxon>Malvaceae</taxon>
        <taxon>Malvoideae</taxon>
        <taxon>Gossypium</taxon>
    </lineage>
</organism>
<dbReference type="AlphaFoldDB" id="A0A9D3V0R8"/>
<sequence length="66" mass="7256">MIALFYELAKVAIAQESTSACSPKNNLRDTKLLTSSRVKLIAPSETMQEKVGTSESVLSLWTNLLK</sequence>
<evidence type="ECO:0000313" key="1">
    <source>
        <dbReference type="EMBL" id="KAH1065354.1"/>
    </source>
</evidence>
<keyword evidence="2" id="KW-1185">Reference proteome</keyword>
<protein>
    <submittedName>
        <fullName evidence="1">Uncharacterized protein</fullName>
    </submittedName>
</protein>
<dbReference type="EMBL" id="JAIQCV010000009">
    <property type="protein sequence ID" value="KAH1065354.1"/>
    <property type="molecule type" value="Genomic_DNA"/>
</dbReference>
<dbReference type="Proteomes" id="UP000828251">
    <property type="component" value="Unassembled WGS sequence"/>
</dbReference>